<keyword evidence="3 6" id="KW-0812">Transmembrane</keyword>
<comment type="subcellular location">
    <subcellularLocation>
        <location evidence="1">Cell membrane</location>
        <topology evidence="1">Multi-pass membrane protein</topology>
    </subcellularLocation>
</comment>
<dbReference type="InterPro" id="IPR036866">
    <property type="entry name" value="RibonucZ/Hydroxyglut_hydro"/>
</dbReference>
<keyword evidence="4 6" id="KW-1133">Transmembrane helix</keyword>
<feature type="transmembrane region" description="Helical" evidence="6">
    <location>
        <begin position="27"/>
        <end position="60"/>
    </location>
</feature>
<feature type="domain" description="Metallo-beta-lactamase" evidence="7">
    <location>
        <begin position="566"/>
        <end position="752"/>
    </location>
</feature>
<dbReference type="NCBIfam" id="TIGR00361">
    <property type="entry name" value="ComEC_Rec2"/>
    <property type="match status" value="1"/>
</dbReference>
<dbReference type="NCBIfam" id="TIGR00360">
    <property type="entry name" value="ComEC_N-term"/>
    <property type="match status" value="1"/>
</dbReference>
<dbReference type="SMART" id="SM00849">
    <property type="entry name" value="Lactamase_B"/>
    <property type="match status" value="1"/>
</dbReference>
<evidence type="ECO:0000256" key="2">
    <source>
        <dbReference type="ARBA" id="ARBA00022475"/>
    </source>
</evidence>
<feature type="transmembrane region" description="Helical" evidence="6">
    <location>
        <begin position="510"/>
        <end position="531"/>
    </location>
</feature>
<dbReference type="CDD" id="cd07731">
    <property type="entry name" value="ComA-like_MBL-fold"/>
    <property type="match status" value="1"/>
</dbReference>
<dbReference type="InterPro" id="IPR004477">
    <property type="entry name" value="ComEC_N"/>
</dbReference>
<evidence type="ECO:0000256" key="5">
    <source>
        <dbReference type="ARBA" id="ARBA00023136"/>
    </source>
</evidence>
<dbReference type="Gene3D" id="3.60.15.10">
    <property type="entry name" value="Ribonuclease Z/Hydroxyacylglutathione hydrolase-like"/>
    <property type="match status" value="1"/>
</dbReference>
<evidence type="ECO:0000313" key="8">
    <source>
        <dbReference type="EMBL" id="MDI1229536.1"/>
    </source>
</evidence>
<dbReference type="GO" id="GO:0030420">
    <property type="term" value="P:establishment of competence for transformation"/>
    <property type="evidence" value="ECO:0007669"/>
    <property type="project" value="InterPro"/>
</dbReference>
<keyword evidence="2" id="KW-1003">Cell membrane</keyword>
<evidence type="ECO:0000256" key="4">
    <source>
        <dbReference type="ARBA" id="ARBA00022989"/>
    </source>
</evidence>
<dbReference type="Pfam" id="PF13567">
    <property type="entry name" value="DUF4131"/>
    <property type="match status" value="2"/>
</dbReference>
<evidence type="ECO:0000256" key="6">
    <source>
        <dbReference type="SAM" id="Phobius"/>
    </source>
</evidence>
<organism evidence="8 9">
    <name type="scientific">Candidatus Methylobacter titanis</name>
    <dbReference type="NCBI Taxonomy" id="3053457"/>
    <lineage>
        <taxon>Bacteria</taxon>
        <taxon>Pseudomonadati</taxon>
        <taxon>Pseudomonadota</taxon>
        <taxon>Gammaproteobacteria</taxon>
        <taxon>Methylococcales</taxon>
        <taxon>Methylococcaceae</taxon>
        <taxon>Methylobacter</taxon>
    </lineage>
</organism>
<protein>
    <submittedName>
        <fullName evidence="8">DNA internalization-related competence protein ComEC/Rec2</fullName>
    </submittedName>
</protein>
<feature type="transmembrane region" description="Helical" evidence="6">
    <location>
        <begin position="286"/>
        <end position="310"/>
    </location>
</feature>
<feature type="transmembrane region" description="Helical" evidence="6">
    <location>
        <begin position="413"/>
        <end position="436"/>
    </location>
</feature>
<feature type="transmembrane region" description="Helical" evidence="6">
    <location>
        <begin position="322"/>
        <end position="340"/>
    </location>
</feature>
<evidence type="ECO:0000256" key="1">
    <source>
        <dbReference type="ARBA" id="ARBA00004651"/>
    </source>
</evidence>
<evidence type="ECO:0000256" key="3">
    <source>
        <dbReference type="ARBA" id="ARBA00022692"/>
    </source>
</evidence>
<accession>A0AA43Q0X4</accession>
<sequence>MVISALSFLAGLLLVQQYPVLPDIKWLIVGAVVAGIIAWLRYWQWLFFVLGVLWAIVFAMHRLSDQLPEQLEGVEVQVTGTIADLPEQDERRVRFDFIPRDGVYATNPSGTGAVIPRDGVYAANPSGTGAAITRDGVYTGRGDRPVAFENVATIPESAQQLPAKLRLSWYYPDQQIKAGQHWAFTVKLKRIHGTMNPGGFDYERWLFTEGIGATGYVRPHQKPVLLGRDSAWNSISVWRQSIADQLSLILGNSRSFALIKALTIGDGSSIIQQQWEVFRKTGTTHLVVISGSHIGLVAGLVYFLVLKLWAWTGWLAWPPQRVAAVSAVLVAVFYSGLAGFSVPTQRSVVMVSIAMTAIILQRNSRPFNTLAIALFAVLLFDPLAVLAAGFWLSFLAVSVIVYAVSGRLGKLGYFWGAIKIHWVTSLGLSPLLLLFFQQVSLIAPLANLVAVPVISLLVVPLSLLAVMVMFVSSMLAGKLFYWVDHVLQGLWWLLDYLAELPMASITHASPSYWALFFAVPGVLLLLAPIGIPARWLSLVMFLPLVVTDTKRPETGDINMTLLDVGQGLSVVVQTTDHLLVYDTGMRFSADSDMGQRVLLPFLHAQGIAKIDSLIISHGDNDHIGGAASLMRGMDTEKVLTSVPQLLNEYAPTECVAGQSWLWDEVKFTMLAPQQAFVSENDNSCVLKIESKHGTVLLTGDIEATAESWLVETYGEALKANVLVAPHHGSKTSSTAGFLRAVQPDYVLIPAGYRNQFGHPHQDVLAGYRRVNALWLSSADSGAIVVNVENNAWAVQGMRQTESHYWNFR</sequence>
<dbReference type="SUPFAM" id="SSF56281">
    <property type="entry name" value="Metallo-hydrolase/oxidoreductase"/>
    <property type="match status" value="1"/>
</dbReference>
<dbReference type="Pfam" id="PF03772">
    <property type="entry name" value="Competence"/>
    <property type="match status" value="1"/>
</dbReference>
<dbReference type="InterPro" id="IPR025405">
    <property type="entry name" value="DUF4131"/>
</dbReference>
<gene>
    <name evidence="8" type="ORF">PSU93_00095</name>
</gene>
<name>A0AA43Q0X4_9GAMM</name>
<dbReference type="PANTHER" id="PTHR30619:SF1">
    <property type="entry name" value="RECOMBINATION PROTEIN 2"/>
    <property type="match status" value="1"/>
</dbReference>
<evidence type="ECO:0000313" key="9">
    <source>
        <dbReference type="Proteomes" id="UP001160519"/>
    </source>
</evidence>
<evidence type="ECO:0000259" key="7">
    <source>
        <dbReference type="SMART" id="SM00849"/>
    </source>
</evidence>
<keyword evidence="9" id="KW-1185">Reference proteome</keyword>
<dbReference type="PANTHER" id="PTHR30619">
    <property type="entry name" value="DNA INTERNALIZATION/COMPETENCE PROTEIN COMEC/REC2"/>
    <property type="match status" value="1"/>
</dbReference>
<dbReference type="Pfam" id="PF00753">
    <property type="entry name" value="Lactamase_B"/>
    <property type="match status" value="1"/>
</dbReference>
<dbReference type="Proteomes" id="UP001160519">
    <property type="component" value="Unassembled WGS sequence"/>
</dbReference>
<dbReference type="InterPro" id="IPR004797">
    <property type="entry name" value="Competence_ComEC/Rec2"/>
</dbReference>
<dbReference type="GO" id="GO:0005886">
    <property type="term" value="C:plasma membrane"/>
    <property type="evidence" value="ECO:0007669"/>
    <property type="project" value="UniProtKB-SubCell"/>
</dbReference>
<dbReference type="AlphaFoldDB" id="A0AA43Q0X4"/>
<feature type="transmembrane region" description="Helical" evidence="6">
    <location>
        <begin position="370"/>
        <end position="401"/>
    </location>
</feature>
<dbReference type="InterPro" id="IPR035681">
    <property type="entry name" value="ComA-like_MBL"/>
</dbReference>
<keyword evidence="5 6" id="KW-0472">Membrane</keyword>
<dbReference type="InterPro" id="IPR001279">
    <property type="entry name" value="Metallo-B-lactamas"/>
</dbReference>
<comment type="caution">
    <text evidence="8">The sequence shown here is derived from an EMBL/GenBank/DDBJ whole genome shotgun (WGS) entry which is preliminary data.</text>
</comment>
<reference evidence="8" key="1">
    <citation type="submission" date="2023-01" db="EMBL/GenBank/DDBJ databases">
        <title>Biogeochemical cycle of methane in antarctic sediments.</title>
        <authorList>
            <person name="Roldan D.M."/>
            <person name="Menes R.J."/>
        </authorList>
    </citation>
    <scope>NUCLEOTIDE SEQUENCE [LARGE SCALE GENOMIC DNA]</scope>
    <source>
        <strain evidence="8">K-2018 MAG008</strain>
    </source>
</reference>
<dbReference type="EMBL" id="JAQSDF010000001">
    <property type="protein sequence ID" value="MDI1229536.1"/>
    <property type="molecule type" value="Genomic_DNA"/>
</dbReference>
<proteinExistence type="predicted"/>
<dbReference type="InterPro" id="IPR052159">
    <property type="entry name" value="Competence_DNA_uptake"/>
</dbReference>
<feature type="transmembrane region" description="Helical" evidence="6">
    <location>
        <begin position="448"/>
        <end position="472"/>
    </location>
</feature>